<evidence type="ECO:0000313" key="3">
    <source>
        <dbReference type="EMBL" id="MBA0716203.1"/>
    </source>
</evidence>
<protein>
    <recommendedName>
        <fullName evidence="2">Disease resistance protein winged helix domain-containing protein</fullName>
    </recommendedName>
</protein>
<gene>
    <name evidence="3" type="ORF">Golax_015053</name>
</gene>
<reference evidence="3 4" key="1">
    <citation type="journal article" date="2019" name="Genome Biol. Evol.">
        <title>Insights into the evolution of the New World diploid cottons (Gossypium, subgenus Houzingenia) based on genome sequencing.</title>
        <authorList>
            <person name="Grover C.E."/>
            <person name="Arick M.A. 2nd"/>
            <person name="Thrash A."/>
            <person name="Conover J.L."/>
            <person name="Sanders W.S."/>
            <person name="Peterson D.G."/>
            <person name="Frelichowski J.E."/>
            <person name="Scheffler J.A."/>
            <person name="Scheffler B.E."/>
            <person name="Wendel J.F."/>
        </authorList>
    </citation>
    <scope>NUCLEOTIDE SEQUENCE [LARGE SCALE GENOMIC DNA]</scope>
    <source>
        <strain evidence="3">4</strain>
        <tissue evidence="3">Leaf</tissue>
    </source>
</reference>
<accession>A0A7J8ZWM1</accession>
<dbReference type="EMBL" id="JABEZV010000007">
    <property type="protein sequence ID" value="MBA0716203.1"/>
    <property type="molecule type" value="Genomic_DNA"/>
</dbReference>
<evidence type="ECO:0000259" key="2">
    <source>
        <dbReference type="Pfam" id="PF23559"/>
    </source>
</evidence>
<sequence>MANGLLKSPKQENDKCGGRIDLQYFKDLWSKGFVQDVMDYILYYWFKVHDLIHDLALNVSQEECLIIYQQTVSASDNVRHLTFADHNPLRTPQSFLKKLKGMLTLKFLPQMKELRVIEKSFLTS</sequence>
<organism evidence="3 4">
    <name type="scientific">Gossypium laxum</name>
    <dbReference type="NCBI Taxonomy" id="34288"/>
    <lineage>
        <taxon>Eukaryota</taxon>
        <taxon>Viridiplantae</taxon>
        <taxon>Streptophyta</taxon>
        <taxon>Embryophyta</taxon>
        <taxon>Tracheophyta</taxon>
        <taxon>Spermatophyta</taxon>
        <taxon>Magnoliopsida</taxon>
        <taxon>eudicotyledons</taxon>
        <taxon>Gunneridae</taxon>
        <taxon>Pentapetalae</taxon>
        <taxon>rosids</taxon>
        <taxon>malvids</taxon>
        <taxon>Malvales</taxon>
        <taxon>Malvaceae</taxon>
        <taxon>Malvoideae</taxon>
        <taxon>Gossypium</taxon>
    </lineage>
</organism>
<evidence type="ECO:0000256" key="1">
    <source>
        <dbReference type="ARBA" id="ARBA00022737"/>
    </source>
</evidence>
<dbReference type="AlphaFoldDB" id="A0A7J8ZWM1"/>
<keyword evidence="4" id="KW-1185">Reference proteome</keyword>
<dbReference type="InterPro" id="IPR058922">
    <property type="entry name" value="WHD_DRP"/>
</dbReference>
<dbReference type="Pfam" id="PF23559">
    <property type="entry name" value="WHD_DRP"/>
    <property type="match status" value="1"/>
</dbReference>
<proteinExistence type="predicted"/>
<dbReference type="Proteomes" id="UP000593574">
    <property type="component" value="Unassembled WGS sequence"/>
</dbReference>
<name>A0A7J8ZWM1_9ROSI</name>
<comment type="caution">
    <text evidence="3">The sequence shown here is derived from an EMBL/GenBank/DDBJ whole genome shotgun (WGS) entry which is preliminary data.</text>
</comment>
<feature type="domain" description="Disease resistance protein winged helix" evidence="2">
    <location>
        <begin position="1"/>
        <end position="56"/>
    </location>
</feature>
<evidence type="ECO:0000313" key="4">
    <source>
        <dbReference type="Proteomes" id="UP000593574"/>
    </source>
</evidence>
<keyword evidence="1" id="KW-0677">Repeat</keyword>